<dbReference type="AlphaFoldDB" id="A1CGQ7"/>
<sequence>MATTRLRRVFRYPDGSSDDENDRDELDEEEQENVIKRLQLLNEQRNCEYSVSTIPGISGVVCTEIHA</sequence>
<evidence type="ECO:0000256" key="1">
    <source>
        <dbReference type="SAM" id="MobiDB-lite"/>
    </source>
</evidence>
<organism evidence="2 3">
    <name type="scientific">Aspergillus clavatus (strain ATCC 1007 / CBS 513.65 / DSM 816 / NCTC 3887 / NRRL 1 / QM 1276 / 107)</name>
    <dbReference type="NCBI Taxonomy" id="344612"/>
    <lineage>
        <taxon>Eukaryota</taxon>
        <taxon>Fungi</taxon>
        <taxon>Dikarya</taxon>
        <taxon>Ascomycota</taxon>
        <taxon>Pezizomycotina</taxon>
        <taxon>Eurotiomycetes</taxon>
        <taxon>Eurotiomycetidae</taxon>
        <taxon>Eurotiales</taxon>
        <taxon>Aspergillaceae</taxon>
        <taxon>Aspergillus</taxon>
        <taxon>Aspergillus subgen. Fumigati</taxon>
    </lineage>
</organism>
<keyword evidence="3" id="KW-1185">Reference proteome</keyword>
<gene>
    <name evidence="2" type="ORF">ACLA_045270</name>
</gene>
<accession>A1CGQ7</accession>
<dbReference type="Proteomes" id="UP000006701">
    <property type="component" value="Unassembled WGS sequence"/>
</dbReference>
<protein>
    <submittedName>
        <fullName evidence="2">Uncharacterized protein</fullName>
    </submittedName>
</protein>
<evidence type="ECO:0000313" key="2">
    <source>
        <dbReference type="EMBL" id="EAW10062.1"/>
    </source>
</evidence>
<evidence type="ECO:0000313" key="3">
    <source>
        <dbReference type="Proteomes" id="UP000006701"/>
    </source>
</evidence>
<dbReference type="HOGENOM" id="CLU_2811881_0_0_1"/>
<feature type="compositionally biased region" description="Basic residues" evidence="1">
    <location>
        <begin position="1"/>
        <end position="10"/>
    </location>
</feature>
<dbReference type="KEGG" id="act:ACLA_045270"/>
<dbReference type="OrthoDB" id="3358048at2759"/>
<reference evidence="2 3" key="1">
    <citation type="journal article" date="2008" name="PLoS Genet.">
        <title>Genomic islands in the pathogenic filamentous fungus Aspergillus fumigatus.</title>
        <authorList>
            <person name="Fedorova N.D."/>
            <person name="Khaldi N."/>
            <person name="Joardar V.S."/>
            <person name="Maiti R."/>
            <person name="Amedeo P."/>
            <person name="Anderson M.J."/>
            <person name="Crabtree J."/>
            <person name="Silva J.C."/>
            <person name="Badger J.H."/>
            <person name="Albarraq A."/>
            <person name="Angiuoli S."/>
            <person name="Bussey H."/>
            <person name="Bowyer P."/>
            <person name="Cotty P.J."/>
            <person name="Dyer P.S."/>
            <person name="Egan A."/>
            <person name="Galens K."/>
            <person name="Fraser-Liggett C.M."/>
            <person name="Haas B.J."/>
            <person name="Inman J.M."/>
            <person name="Kent R."/>
            <person name="Lemieux S."/>
            <person name="Malavazi I."/>
            <person name="Orvis J."/>
            <person name="Roemer T."/>
            <person name="Ronning C.M."/>
            <person name="Sundaram J.P."/>
            <person name="Sutton G."/>
            <person name="Turner G."/>
            <person name="Venter J.C."/>
            <person name="White O.R."/>
            <person name="Whitty B.R."/>
            <person name="Youngman P."/>
            <person name="Wolfe K.H."/>
            <person name="Goldman G.H."/>
            <person name="Wortman J.R."/>
            <person name="Jiang B."/>
            <person name="Denning D.W."/>
            <person name="Nierman W.C."/>
        </authorList>
    </citation>
    <scope>NUCLEOTIDE SEQUENCE [LARGE SCALE GENOMIC DNA]</scope>
    <source>
        <strain evidence="3">ATCC 1007 / CBS 513.65 / DSM 816 / NCTC 3887 / NRRL 1</strain>
    </source>
</reference>
<proteinExistence type="predicted"/>
<feature type="compositionally biased region" description="Acidic residues" evidence="1">
    <location>
        <begin position="16"/>
        <end position="30"/>
    </location>
</feature>
<name>A1CGQ7_ASPCL</name>
<dbReference type="RefSeq" id="XP_001271488.1">
    <property type="nucleotide sequence ID" value="XM_001271487.1"/>
</dbReference>
<dbReference type="VEuPathDB" id="FungiDB:ACLA_045270"/>
<feature type="region of interest" description="Disordered" evidence="1">
    <location>
        <begin position="1"/>
        <end position="30"/>
    </location>
</feature>
<dbReference type="EMBL" id="DS027054">
    <property type="protein sequence ID" value="EAW10062.1"/>
    <property type="molecule type" value="Genomic_DNA"/>
</dbReference>
<dbReference type="GeneID" id="4703632"/>
<dbReference type="OMA" id="VCTEIHA"/>